<dbReference type="RefSeq" id="WP_379759480.1">
    <property type="nucleotide sequence ID" value="NZ_JBHSMR010000013.1"/>
</dbReference>
<evidence type="ECO:0000259" key="1">
    <source>
        <dbReference type="Pfam" id="PF16363"/>
    </source>
</evidence>
<dbReference type="Gene3D" id="3.90.25.10">
    <property type="entry name" value="UDP-galactose 4-epimerase, domain 1"/>
    <property type="match status" value="1"/>
</dbReference>
<sequence>MRSLGTETGSAPAAVREGEGKRALITGLGGFTGRYVADELTAAGYRVYGTVMPGDAAGRDVFAADLCERGVVAALVEEVQPDVVVHLAGIASVVYGDAGQIYQVNVAGTRNLLEALAGARHKASCVLLASSANIYGNADVPLIDEQVAPAPANDYAVSKLAMEYMARLWMDKLPIVLARPFNYTGRGQSEHFLLPKIVGHFRRGARRIELGNLAIARDFSDVRSVALSYRRLLAAAPAGEAFNVCSGHTHSLGEVIEMMSEIAGYRIEVEVNPAFVRANDVLTLSGSNAKLVRTIGAVAQQPLYDTLRWMYGA</sequence>
<dbReference type="Proteomes" id="UP001596101">
    <property type="component" value="Unassembled WGS sequence"/>
</dbReference>
<dbReference type="EC" id="4.2.1.47" evidence="2"/>
<proteinExistence type="predicted"/>
<feature type="domain" description="NAD(P)-binding" evidence="1">
    <location>
        <begin position="24"/>
        <end position="296"/>
    </location>
</feature>
<reference evidence="3" key="1">
    <citation type="journal article" date="2019" name="Int. J. Syst. Evol. Microbiol.">
        <title>The Global Catalogue of Microorganisms (GCM) 10K type strain sequencing project: providing services to taxonomists for standard genome sequencing and annotation.</title>
        <authorList>
            <consortium name="The Broad Institute Genomics Platform"/>
            <consortium name="The Broad Institute Genome Sequencing Center for Infectious Disease"/>
            <person name="Wu L."/>
            <person name="Ma J."/>
        </authorList>
    </citation>
    <scope>NUCLEOTIDE SEQUENCE [LARGE SCALE GENOMIC DNA]</scope>
    <source>
        <strain evidence="3">CCUG 43111</strain>
    </source>
</reference>
<dbReference type="GO" id="GO:0008446">
    <property type="term" value="F:GDP-mannose 4,6-dehydratase activity"/>
    <property type="evidence" value="ECO:0007669"/>
    <property type="project" value="UniProtKB-EC"/>
</dbReference>
<accession>A0ABW0MR28</accession>
<dbReference type="InterPro" id="IPR036291">
    <property type="entry name" value="NAD(P)-bd_dom_sf"/>
</dbReference>
<keyword evidence="2" id="KW-0456">Lyase</keyword>
<organism evidence="2 3">
    <name type="scientific">Massilia suwonensis</name>
    <dbReference type="NCBI Taxonomy" id="648895"/>
    <lineage>
        <taxon>Bacteria</taxon>
        <taxon>Pseudomonadati</taxon>
        <taxon>Pseudomonadota</taxon>
        <taxon>Betaproteobacteria</taxon>
        <taxon>Burkholderiales</taxon>
        <taxon>Oxalobacteraceae</taxon>
        <taxon>Telluria group</taxon>
        <taxon>Massilia</taxon>
    </lineage>
</organism>
<dbReference type="EMBL" id="JBHSMR010000013">
    <property type="protein sequence ID" value="MFC5480339.1"/>
    <property type="molecule type" value="Genomic_DNA"/>
</dbReference>
<evidence type="ECO:0000313" key="3">
    <source>
        <dbReference type="Proteomes" id="UP001596101"/>
    </source>
</evidence>
<evidence type="ECO:0000313" key="2">
    <source>
        <dbReference type="EMBL" id="MFC5480339.1"/>
    </source>
</evidence>
<comment type="caution">
    <text evidence="2">The sequence shown here is derived from an EMBL/GenBank/DDBJ whole genome shotgun (WGS) entry which is preliminary data.</text>
</comment>
<gene>
    <name evidence="2" type="ORF">ACFPQ5_19235</name>
</gene>
<dbReference type="PANTHER" id="PTHR43000">
    <property type="entry name" value="DTDP-D-GLUCOSE 4,6-DEHYDRATASE-RELATED"/>
    <property type="match status" value="1"/>
</dbReference>
<dbReference type="Gene3D" id="3.40.50.720">
    <property type="entry name" value="NAD(P)-binding Rossmann-like Domain"/>
    <property type="match status" value="1"/>
</dbReference>
<name>A0ABW0MR28_9BURK</name>
<keyword evidence="3" id="KW-1185">Reference proteome</keyword>
<dbReference type="SUPFAM" id="SSF51735">
    <property type="entry name" value="NAD(P)-binding Rossmann-fold domains"/>
    <property type="match status" value="1"/>
</dbReference>
<dbReference type="InterPro" id="IPR016040">
    <property type="entry name" value="NAD(P)-bd_dom"/>
</dbReference>
<protein>
    <submittedName>
        <fullName evidence="2">GDP-mannose 4,6-dehydratase</fullName>
        <ecNumber evidence="2">4.2.1.47</ecNumber>
    </submittedName>
</protein>
<dbReference type="Pfam" id="PF16363">
    <property type="entry name" value="GDP_Man_Dehyd"/>
    <property type="match status" value="1"/>
</dbReference>